<name>A0A2P2E5F2_9LEPT</name>
<comment type="caution">
    <text evidence="1">The sequence shown here is derived from an EMBL/GenBank/DDBJ whole genome shotgun (WGS) entry which is preliminary data.</text>
</comment>
<dbReference type="Proteomes" id="UP000245133">
    <property type="component" value="Unassembled WGS sequence"/>
</dbReference>
<dbReference type="RefSeq" id="WP_108978523.1">
    <property type="nucleotide sequence ID" value="NZ_BFBB01000012.1"/>
</dbReference>
<protein>
    <recommendedName>
        <fullName evidence="3">ApeA N-terminal domain-containing protein</fullName>
    </recommendedName>
</protein>
<gene>
    <name evidence="1" type="ORF">LPTSP4_36530</name>
</gene>
<organism evidence="1 2">
    <name type="scientific">Leptospira ryugenii</name>
    <dbReference type="NCBI Taxonomy" id="1917863"/>
    <lineage>
        <taxon>Bacteria</taxon>
        <taxon>Pseudomonadati</taxon>
        <taxon>Spirochaetota</taxon>
        <taxon>Spirochaetia</taxon>
        <taxon>Leptospirales</taxon>
        <taxon>Leptospiraceae</taxon>
        <taxon>Leptospira</taxon>
    </lineage>
</organism>
<keyword evidence="2" id="KW-1185">Reference proteome</keyword>
<accession>A0A2P2E5F2</accession>
<reference evidence="1 2" key="1">
    <citation type="submission" date="2018-02" db="EMBL/GenBank/DDBJ databases">
        <title>Novel Leptospira species isolated from soil and water in Japan.</title>
        <authorList>
            <person name="Nakao R."/>
            <person name="Masuzawa T."/>
        </authorList>
    </citation>
    <scope>NUCLEOTIDE SEQUENCE [LARGE SCALE GENOMIC DNA]</scope>
    <source>
        <strain evidence="1 2">YH101</strain>
    </source>
</reference>
<sequence>MKKIQETIQLVNSIEEQSGLIFNSHVSGIQDLIVHYEKTNKGFSIVLKNELVNKYDLGATIPCEITILGIKYFSENALYIKQGMPNYISQETIAISNFQNFTDNEESEAKWHNIYLISENLKLGYFRCIYDNVGNLNTEKVNLKINGINFSIWNVYDGKSTYFITECIDNIKNKDFEKISFAICSAVGFLTGYFPQDQVYSFKYNSENEFSLISYRSLRQSMSHSYRPIPTNPHSYIKNHDEAKKWNEKIDKIPTNLVEKFIEKLISEDKLLNSILLFQSSGKLGLELSPIAIVTAIEALTSLAFDKVSPTKPINEASFDDLKVGFLKILEEMKDKLTSEEYIFTSNKLKNINSPTNKDKLSIPFKKLGINLSKYEEEALDMRNKFLHGSLPFNKGNISRDKLDELKILHGYLLCYVNLYNSLLLRYIDYEGYVINYLFLFKELVLGTSETDIFLKLPKT</sequence>
<evidence type="ECO:0000313" key="2">
    <source>
        <dbReference type="Proteomes" id="UP000245133"/>
    </source>
</evidence>
<evidence type="ECO:0000313" key="1">
    <source>
        <dbReference type="EMBL" id="GBF52115.1"/>
    </source>
</evidence>
<dbReference type="OrthoDB" id="662887at2"/>
<dbReference type="EMBL" id="BFBB01000012">
    <property type="protein sequence ID" value="GBF52115.1"/>
    <property type="molecule type" value="Genomic_DNA"/>
</dbReference>
<dbReference type="AlphaFoldDB" id="A0A2P2E5F2"/>
<proteinExistence type="predicted"/>
<evidence type="ECO:0008006" key="3">
    <source>
        <dbReference type="Google" id="ProtNLM"/>
    </source>
</evidence>